<keyword evidence="2" id="KW-1133">Transmembrane helix</keyword>
<sequence>MERPKGSKALWCITLLTLAQLLTPGLAQAAPPPTAGNTTQLRPATVPYTAQQIRCFTTAAAASEEANTYYEVSALLGMASVYGNNSDMLAKLMAVPGASDLMELSLTTVNADYEKWVAQTMEGCGMLELRDGSGIELTPDEVVAWLNSISTTDLLAGMGFNMTRGLDDEALASTDFSAALTAAGMPAAVRRRLLFWKGLAAMASGAAVGFGSSMLAHMAGNAAQAMVVSALVLASAPASVTGFGGMLAYAAVSRLVKSKVTNEGENIVGKFTDDPKVKDQFSRAMAFGSSVATSGIQNGMLSGKGVSLKVVRLAVKSELKSKQAELIAEGKAALAEYAWAQANAQLPGVANLLLDLTNKVGAIQRLSATAADVSRSNWKTVAADVVSKAVEDAGLNPTDLLTDALAATFEPTPGVEPIEGAGGLTGDTTDLELPASVNGGTAIDGVADTWDVLNTDPATDTQANGVSTPEDGIDGDNAGVDITTPTSNDATNDDDSQGDEPTSTPDDGDTADVDTSPSTPDDGSNGNDDGADVDTSPSTPDDGSNGNDDGADVDTSPSTPDDGSSGNDDSGDVDTSPSTPDDGNGSGDDGGEVDSSPSTPDDSYDGGDDSGQVDTSPTTPDDSGSTDDAGSATPDYYR</sequence>
<organism evidence="4 5">
    <name type="scientific">Chlorella vulgaris</name>
    <name type="common">Green alga</name>
    <dbReference type="NCBI Taxonomy" id="3077"/>
    <lineage>
        <taxon>Eukaryota</taxon>
        <taxon>Viridiplantae</taxon>
        <taxon>Chlorophyta</taxon>
        <taxon>core chlorophytes</taxon>
        <taxon>Trebouxiophyceae</taxon>
        <taxon>Chlorellales</taxon>
        <taxon>Chlorellaceae</taxon>
        <taxon>Chlorella clade</taxon>
        <taxon>Chlorella</taxon>
    </lineage>
</organism>
<feature type="chain" id="PRO_5039367583" evidence="3">
    <location>
        <begin position="30"/>
        <end position="638"/>
    </location>
</feature>
<feature type="region of interest" description="Disordered" evidence="1">
    <location>
        <begin position="453"/>
        <end position="638"/>
    </location>
</feature>
<dbReference type="AlphaFoldDB" id="A0A9D4TRB9"/>
<name>A0A9D4TRB9_CHLVU</name>
<evidence type="ECO:0000256" key="1">
    <source>
        <dbReference type="SAM" id="MobiDB-lite"/>
    </source>
</evidence>
<feature type="compositionally biased region" description="Low complexity" evidence="1">
    <location>
        <begin position="541"/>
        <end position="583"/>
    </location>
</feature>
<dbReference type="EMBL" id="SIDB01000005">
    <property type="protein sequence ID" value="KAI3432613.1"/>
    <property type="molecule type" value="Genomic_DNA"/>
</dbReference>
<comment type="caution">
    <text evidence="4">The sequence shown here is derived from an EMBL/GenBank/DDBJ whole genome shotgun (WGS) entry which is preliminary data.</text>
</comment>
<evidence type="ECO:0000313" key="4">
    <source>
        <dbReference type="EMBL" id="KAI3432613.1"/>
    </source>
</evidence>
<accession>A0A9D4TRB9</accession>
<keyword evidence="2" id="KW-0812">Transmembrane</keyword>
<feature type="signal peptide" evidence="3">
    <location>
        <begin position="1"/>
        <end position="29"/>
    </location>
</feature>
<evidence type="ECO:0000313" key="5">
    <source>
        <dbReference type="Proteomes" id="UP001055712"/>
    </source>
</evidence>
<reference evidence="4" key="2">
    <citation type="submission" date="2020-11" db="EMBL/GenBank/DDBJ databases">
        <authorList>
            <person name="Cecchin M."/>
            <person name="Marcolungo L."/>
            <person name="Rossato M."/>
            <person name="Girolomoni L."/>
            <person name="Cosentino E."/>
            <person name="Cuine S."/>
            <person name="Li-Beisson Y."/>
            <person name="Delledonne M."/>
            <person name="Ballottari M."/>
        </authorList>
    </citation>
    <scope>NUCLEOTIDE SEQUENCE</scope>
    <source>
        <strain evidence="4">211/11P</strain>
        <tissue evidence="4">Whole cell</tissue>
    </source>
</reference>
<feature type="transmembrane region" description="Helical" evidence="2">
    <location>
        <begin position="194"/>
        <end position="215"/>
    </location>
</feature>
<evidence type="ECO:0000256" key="3">
    <source>
        <dbReference type="SAM" id="SignalP"/>
    </source>
</evidence>
<keyword evidence="3" id="KW-0732">Signal</keyword>
<dbReference type="Proteomes" id="UP001055712">
    <property type="component" value="Unassembled WGS sequence"/>
</dbReference>
<gene>
    <name evidence="4" type="ORF">D9Q98_004159</name>
</gene>
<keyword evidence="2" id="KW-0472">Membrane</keyword>
<reference evidence="4" key="1">
    <citation type="journal article" date="2019" name="Plant J.">
        <title>Chlorella vulgaris genome assembly and annotation reveals the molecular basis for metabolic acclimation to high light conditions.</title>
        <authorList>
            <person name="Cecchin M."/>
            <person name="Marcolungo L."/>
            <person name="Rossato M."/>
            <person name="Girolomoni L."/>
            <person name="Cosentino E."/>
            <person name="Cuine S."/>
            <person name="Li-Beisson Y."/>
            <person name="Delledonne M."/>
            <person name="Ballottari M."/>
        </authorList>
    </citation>
    <scope>NUCLEOTIDE SEQUENCE</scope>
    <source>
        <strain evidence="4">211/11P</strain>
    </source>
</reference>
<feature type="compositionally biased region" description="Low complexity" evidence="1">
    <location>
        <begin position="614"/>
        <end position="638"/>
    </location>
</feature>
<keyword evidence="5" id="KW-1185">Reference proteome</keyword>
<evidence type="ECO:0000256" key="2">
    <source>
        <dbReference type="SAM" id="Phobius"/>
    </source>
</evidence>
<proteinExistence type="predicted"/>
<protein>
    <submittedName>
        <fullName evidence="4">Uncharacterized protein</fullName>
    </submittedName>
</protein>
<feature type="transmembrane region" description="Helical" evidence="2">
    <location>
        <begin position="227"/>
        <end position="252"/>
    </location>
</feature>
<feature type="compositionally biased region" description="Polar residues" evidence="1">
    <location>
        <begin position="456"/>
        <end position="467"/>
    </location>
</feature>